<accession>A0A6J5MFR0</accession>
<proteinExistence type="predicted"/>
<dbReference type="EMBL" id="LR796634">
    <property type="protein sequence ID" value="CAB4156376.1"/>
    <property type="molecule type" value="Genomic_DNA"/>
</dbReference>
<evidence type="ECO:0000313" key="1">
    <source>
        <dbReference type="EMBL" id="CAB4145031.1"/>
    </source>
</evidence>
<evidence type="ECO:0008006" key="3">
    <source>
        <dbReference type="Google" id="ProtNLM"/>
    </source>
</evidence>
<sequence>MAIDFNGALTLADQAILSNDPLVKEITKSLHQTWNAIKDIPFFTSPSLKQIGVRYLNSGIPQPNWTGINTEPASVRGKPKSYEEAMYLVRNKITVDHVLLDQPNNIIDPVDAQIKMFLEGFAYDFNDKYINNDPTSTAMGNTSDCFPGLKYRLDNFVAYDIPAEMSITSSADISTANLFATAGPTTAAAAANRLIADFQYVLDNMNAPDGDGIVAYMSEQAKRQVEMAIRVMGIGAGFDITQDSYDRPVEKYKNVTIRVVGRKSDGTTPVIGNTQTIPGITGATATQIYFVRYGSGYVQGWQSGPFKPTYLGLSKENGIMHNVLFDWGAGLWIPHVRALGRLNVKIN</sequence>
<reference evidence="1" key="1">
    <citation type="submission" date="2020-04" db="EMBL/GenBank/DDBJ databases">
        <authorList>
            <person name="Chiriac C."/>
            <person name="Salcher M."/>
            <person name="Ghai R."/>
            <person name="Kavagutti S V."/>
        </authorList>
    </citation>
    <scope>NUCLEOTIDE SEQUENCE</scope>
</reference>
<dbReference type="EMBL" id="LR796441">
    <property type="protein sequence ID" value="CAB4145031.1"/>
    <property type="molecule type" value="Genomic_DNA"/>
</dbReference>
<gene>
    <name evidence="1" type="ORF">UFOVP467_57</name>
    <name evidence="2" type="ORF">UFOVP657_54</name>
</gene>
<evidence type="ECO:0000313" key="2">
    <source>
        <dbReference type="EMBL" id="CAB4156376.1"/>
    </source>
</evidence>
<name>A0A6J5MFR0_9CAUD</name>
<organism evidence="1">
    <name type="scientific">uncultured Caudovirales phage</name>
    <dbReference type="NCBI Taxonomy" id="2100421"/>
    <lineage>
        <taxon>Viruses</taxon>
        <taxon>Duplodnaviria</taxon>
        <taxon>Heunggongvirae</taxon>
        <taxon>Uroviricota</taxon>
        <taxon>Caudoviricetes</taxon>
        <taxon>Peduoviridae</taxon>
        <taxon>Maltschvirus</taxon>
        <taxon>Maltschvirus maltsch</taxon>
    </lineage>
</organism>
<protein>
    <recommendedName>
        <fullName evidence="3">Major capsid protein</fullName>
    </recommendedName>
</protein>